<proteinExistence type="predicted"/>
<dbReference type="SUPFAM" id="SSF81383">
    <property type="entry name" value="F-box domain"/>
    <property type="match status" value="1"/>
</dbReference>
<accession>A0A9P9INW1</accession>
<dbReference type="OrthoDB" id="5311681at2759"/>
<protein>
    <recommendedName>
        <fullName evidence="4">F-box domain-containing protein</fullName>
    </recommendedName>
</protein>
<dbReference type="EMBL" id="JAGMUV010000020">
    <property type="protein sequence ID" value="KAH7125915.1"/>
    <property type="molecule type" value="Genomic_DNA"/>
</dbReference>
<dbReference type="SUPFAM" id="SSF52047">
    <property type="entry name" value="RNI-like"/>
    <property type="match status" value="1"/>
</dbReference>
<feature type="region of interest" description="Disordered" evidence="1">
    <location>
        <begin position="1"/>
        <end position="77"/>
    </location>
</feature>
<dbReference type="InterPro" id="IPR032675">
    <property type="entry name" value="LRR_dom_sf"/>
</dbReference>
<feature type="compositionally biased region" description="Basic and acidic residues" evidence="1">
    <location>
        <begin position="49"/>
        <end position="67"/>
    </location>
</feature>
<dbReference type="Proteomes" id="UP000738349">
    <property type="component" value="Unassembled WGS sequence"/>
</dbReference>
<reference evidence="2" key="1">
    <citation type="journal article" date="2021" name="Nat. Commun.">
        <title>Genetic determinants of endophytism in the Arabidopsis root mycobiome.</title>
        <authorList>
            <person name="Mesny F."/>
            <person name="Miyauchi S."/>
            <person name="Thiergart T."/>
            <person name="Pickel B."/>
            <person name="Atanasova L."/>
            <person name="Karlsson M."/>
            <person name="Huettel B."/>
            <person name="Barry K.W."/>
            <person name="Haridas S."/>
            <person name="Chen C."/>
            <person name="Bauer D."/>
            <person name="Andreopoulos W."/>
            <person name="Pangilinan J."/>
            <person name="LaButti K."/>
            <person name="Riley R."/>
            <person name="Lipzen A."/>
            <person name="Clum A."/>
            <person name="Drula E."/>
            <person name="Henrissat B."/>
            <person name="Kohler A."/>
            <person name="Grigoriev I.V."/>
            <person name="Martin F.M."/>
            <person name="Hacquard S."/>
        </authorList>
    </citation>
    <scope>NUCLEOTIDE SEQUENCE</scope>
    <source>
        <strain evidence="2">MPI-CAGE-AT-0147</strain>
    </source>
</reference>
<dbReference type="InterPro" id="IPR036047">
    <property type="entry name" value="F-box-like_dom_sf"/>
</dbReference>
<gene>
    <name evidence="2" type="ORF">EDB81DRAFT_810166</name>
</gene>
<evidence type="ECO:0008006" key="4">
    <source>
        <dbReference type="Google" id="ProtNLM"/>
    </source>
</evidence>
<keyword evidence="3" id="KW-1185">Reference proteome</keyword>
<name>A0A9P9INW1_9HYPO</name>
<evidence type="ECO:0000313" key="2">
    <source>
        <dbReference type="EMBL" id="KAH7125915.1"/>
    </source>
</evidence>
<evidence type="ECO:0000313" key="3">
    <source>
        <dbReference type="Proteomes" id="UP000738349"/>
    </source>
</evidence>
<comment type="caution">
    <text evidence="2">The sequence shown here is derived from an EMBL/GenBank/DDBJ whole genome shotgun (WGS) entry which is preliminary data.</text>
</comment>
<dbReference type="CDD" id="cd09917">
    <property type="entry name" value="F-box_SF"/>
    <property type="match status" value="1"/>
</dbReference>
<evidence type="ECO:0000256" key="1">
    <source>
        <dbReference type="SAM" id="MobiDB-lite"/>
    </source>
</evidence>
<dbReference type="Gene3D" id="3.80.10.10">
    <property type="entry name" value="Ribonuclease Inhibitor"/>
    <property type="match status" value="1"/>
</dbReference>
<sequence length="647" mass="72194">MATRRSARLQNQELQADAVPEPAPVQAATSRKRKALVGKAKGPAPAKKRATEPEIVEEKQLPERQLPEKQLPFRTSPSAPNGLFSSLPIEILDLILSNIESPSAIGKLGRTCKAYHALIMPLLHKRVAVAASFHAHIPKLIRTLEPYLTINQKKQLKREGKYRGQQERYASNLDTKAKPACADYVRHMVVGASDPGKKHLYIVHRYIEEAFKNMGNLEIVETRVLTKSTAKSIASLKNLQALCLYATKFEPDDVKPLAKIKNLKHLEVEDYGLGGILGNKANVVGSMLLNSASTLRSLVIKSSSYSSNFLQDLEKKISEVDSPKGEKYSFTALTSLMLKGMWFDEEFINSLDKAIDFLSLKRLSFGHLGSGRSLVFQHLTNLVLSRDRTVSVGVRNFRLNMSQYGASATPQENQADMEHQCHFLSSFDTLTSLEIQEYNQYPAETPANPGLEGIVLRAILTHKKLKTLKISYSGIISGRKIPYLSAELVDTIIQGLPELEHFEFAPEESEIDKIGKALARAPNLRSVTCFPHDTWASYPRPDEPGVIILAGILNAFLSHHGDSAKEKFVWEHHSKLNRVSVIYRVWDVASKFGKPDKGVKPTEKLCGDGPASPEVLYQDITQSFNRRIHVGYDPDFEWVERVAKDLG</sequence>
<dbReference type="AlphaFoldDB" id="A0A9P9INW1"/>
<organism evidence="2 3">
    <name type="scientific">Dactylonectria macrodidyma</name>
    <dbReference type="NCBI Taxonomy" id="307937"/>
    <lineage>
        <taxon>Eukaryota</taxon>
        <taxon>Fungi</taxon>
        <taxon>Dikarya</taxon>
        <taxon>Ascomycota</taxon>
        <taxon>Pezizomycotina</taxon>
        <taxon>Sordariomycetes</taxon>
        <taxon>Hypocreomycetidae</taxon>
        <taxon>Hypocreales</taxon>
        <taxon>Nectriaceae</taxon>
        <taxon>Dactylonectria</taxon>
    </lineage>
</organism>